<evidence type="ECO:0000313" key="2">
    <source>
        <dbReference type="EMBL" id="KAF8749363.1"/>
    </source>
</evidence>
<accession>A0A835FF73</accession>
<dbReference type="Proteomes" id="UP000636709">
    <property type="component" value="Unassembled WGS sequence"/>
</dbReference>
<gene>
    <name evidence="2" type="ORF">HU200_012699</name>
</gene>
<comment type="caution">
    <text evidence="2">The sequence shown here is derived from an EMBL/GenBank/DDBJ whole genome shotgun (WGS) entry which is preliminary data.</text>
</comment>
<dbReference type="PANTHER" id="PTHR33193:SF27">
    <property type="entry name" value="OS07G0690200 PROTEIN"/>
    <property type="match status" value="1"/>
</dbReference>
<evidence type="ECO:0000256" key="1">
    <source>
        <dbReference type="SAM" id="MobiDB-lite"/>
    </source>
</evidence>
<dbReference type="PANTHER" id="PTHR33193">
    <property type="entry name" value="DOMAIN PROTEIN, PUTATIVE (DUF3511)-RELATED"/>
    <property type="match status" value="1"/>
</dbReference>
<dbReference type="InterPro" id="IPR021899">
    <property type="entry name" value="DUF3511"/>
</dbReference>
<feature type="region of interest" description="Disordered" evidence="1">
    <location>
        <begin position="1"/>
        <end position="24"/>
    </location>
</feature>
<reference evidence="2" key="1">
    <citation type="submission" date="2020-07" db="EMBL/GenBank/DDBJ databases">
        <title>Genome sequence and genetic diversity analysis of an under-domesticated orphan crop, white fonio (Digitaria exilis).</title>
        <authorList>
            <person name="Bennetzen J.L."/>
            <person name="Chen S."/>
            <person name="Ma X."/>
            <person name="Wang X."/>
            <person name="Yssel A.E.J."/>
            <person name="Chaluvadi S.R."/>
            <person name="Johnson M."/>
            <person name="Gangashetty P."/>
            <person name="Hamidou F."/>
            <person name="Sanogo M.D."/>
            <person name="Zwaenepoel A."/>
            <person name="Wallace J."/>
            <person name="Van De Peer Y."/>
            <person name="Van Deynze A."/>
        </authorList>
    </citation>
    <scope>NUCLEOTIDE SEQUENCE</scope>
    <source>
        <tissue evidence="2">Leaves</tissue>
    </source>
</reference>
<dbReference type="EMBL" id="JACEFO010001042">
    <property type="protein sequence ID" value="KAF8749363.1"/>
    <property type="molecule type" value="Genomic_DNA"/>
</dbReference>
<keyword evidence="3" id="KW-1185">Reference proteome</keyword>
<dbReference type="AlphaFoldDB" id="A0A835FF73"/>
<proteinExistence type="predicted"/>
<organism evidence="2 3">
    <name type="scientific">Digitaria exilis</name>
    <dbReference type="NCBI Taxonomy" id="1010633"/>
    <lineage>
        <taxon>Eukaryota</taxon>
        <taxon>Viridiplantae</taxon>
        <taxon>Streptophyta</taxon>
        <taxon>Embryophyta</taxon>
        <taxon>Tracheophyta</taxon>
        <taxon>Spermatophyta</taxon>
        <taxon>Magnoliopsida</taxon>
        <taxon>Liliopsida</taxon>
        <taxon>Poales</taxon>
        <taxon>Poaceae</taxon>
        <taxon>PACMAD clade</taxon>
        <taxon>Panicoideae</taxon>
        <taxon>Panicodae</taxon>
        <taxon>Paniceae</taxon>
        <taxon>Anthephorinae</taxon>
        <taxon>Digitaria</taxon>
    </lineage>
</organism>
<name>A0A835FF73_9POAL</name>
<dbReference type="Pfam" id="PF12023">
    <property type="entry name" value="DUF3511"/>
    <property type="match status" value="1"/>
</dbReference>
<sequence>MAPSYRPYAGGGEEQKKKKKKGGGGRWVAALWGAGDPAEMKRRRRVAGYKAYAVEGSVKASIRRGLRWVKAKCEHIIHT</sequence>
<dbReference type="OrthoDB" id="660385at2759"/>
<evidence type="ECO:0000313" key="3">
    <source>
        <dbReference type="Proteomes" id="UP000636709"/>
    </source>
</evidence>
<protein>
    <submittedName>
        <fullName evidence="2">Uncharacterized protein</fullName>
    </submittedName>
</protein>